<dbReference type="GO" id="GO:0009245">
    <property type="term" value="P:lipid A biosynthetic process"/>
    <property type="evidence" value="ECO:0007669"/>
    <property type="project" value="UniProtKB-UniRule"/>
</dbReference>
<keyword evidence="10 18" id="KW-0133">Cell shape</keyword>
<dbReference type="SUPFAM" id="SSF53448">
    <property type="entry name" value="Nucleotide-diphospho-sugar transferases"/>
    <property type="match status" value="1"/>
</dbReference>
<keyword evidence="4 18" id="KW-0963">Cytoplasm</keyword>
<keyword evidence="7 18" id="KW-0479">Metal-binding</keyword>
<dbReference type="EC" id="2.3.1.157" evidence="18"/>
<evidence type="ECO:0000256" key="6">
    <source>
        <dbReference type="ARBA" id="ARBA00022695"/>
    </source>
</evidence>
<dbReference type="EMBL" id="RKMH01000002">
    <property type="protein sequence ID" value="RPA65926.1"/>
    <property type="molecule type" value="Genomic_DNA"/>
</dbReference>
<dbReference type="Gene3D" id="2.160.10.10">
    <property type="entry name" value="Hexapeptide repeat proteins"/>
    <property type="match status" value="1"/>
</dbReference>
<feature type="binding site" evidence="18">
    <location>
        <position position="116"/>
    </location>
    <ligand>
        <name>Mg(2+)</name>
        <dbReference type="ChEBI" id="CHEBI:18420"/>
    </ligand>
</feature>
<accession>A0A3N4GYY4</accession>
<dbReference type="HAMAP" id="MF_01631">
    <property type="entry name" value="GlmU"/>
    <property type="match status" value="1"/>
</dbReference>
<dbReference type="Pfam" id="PF12804">
    <property type="entry name" value="NTP_transf_3"/>
    <property type="match status" value="1"/>
</dbReference>
<dbReference type="Pfam" id="PF00132">
    <property type="entry name" value="Hexapep"/>
    <property type="match status" value="2"/>
</dbReference>
<feature type="binding site" evidence="18">
    <location>
        <begin position="14"/>
        <end position="17"/>
    </location>
    <ligand>
        <name>UDP-N-acetyl-alpha-D-glucosamine</name>
        <dbReference type="ChEBI" id="CHEBI:57705"/>
    </ligand>
</feature>
<dbReference type="GO" id="GO:0003977">
    <property type="term" value="F:UDP-N-acetylglucosamine diphosphorylase activity"/>
    <property type="evidence" value="ECO:0007669"/>
    <property type="project" value="UniProtKB-UniRule"/>
</dbReference>
<dbReference type="GO" id="GO:0000902">
    <property type="term" value="P:cell morphogenesis"/>
    <property type="evidence" value="ECO:0007669"/>
    <property type="project" value="UniProtKB-UniRule"/>
</dbReference>
<dbReference type="UniPathway" id="UPA00113">
    <property type="reaction ID" value="UER00532"/>
</dbReference>
<evidence type="ECO:0000256" key="7">
    <source>
        <dbReference type="ARBA" id="ARBA00022723"/>
    </source>
</evidence>
<comment type="pathway">
    <text evidence="18">Nucleotide-sugar biosynthesis; UDP-N-acetyl-alpha-D-glucosamine biosynthesis; UDP-N-acetyl-alpha-D-glucosamine from N-acetyl-alpha-D-glucosamine 1-phosphate: step 1/1.</text>
</comment>
<dbReference type="InterPro" id="IPR011004">
    <property type="entry name" value="Trimer_LpxA-like_sf"/>
</dbReference>
<dbReference type="OrthoDB" id="9775031at2"/>
<feature type="binding site" evidence="18">
    <location>
        <position position="391"/>
    </location>
    <ligand>
        <name>UDP-N-acetyl-alpha-D-glucosamine</name>
        <dbReference type="ChEBI" id="CHEBI:57705"/>
    </ligand>
</feature>
<feature type="binding site" evidence="18">
    <location>
        <position position="419"/>
    </location>
    <ligand>
        <name>acetyl-CoA</name>
        <dbReference type="ChEBI" id="CHEBI:57288"/>
    </ligand>
</feature>
<keyword evidence="22" id="KW-1185">Reference proteome</keyword>
<comment type="catalytic activity">
    <reaction evidence="16 18">
        <text>N-acetyl-alpha-D-glucosamine 1-phosphate + UTP + H(+) = UDP-N-acetyl-alpha-D-glucosamine + diphosphate</text>
        <dbReference type="Rhea" id="RHEA:13509"/>
        <dbReference type="ChEBI" id="CHEBI:15378"/>
        <dbReference type="ChEBI" id="CHEBI:33019"/>
        <dbReference type="ChEBI" id="CHEBI:46398"/>
        <dbReference type="ChEBI" id="CHEBI:57705"/>
        <dbReference type="ChEBI" id="CHEBI:57776"/>
        <dbReference type="EC" id="2.7.7.23"/>
    </reaction>
</comment>
<keyword evidence="13 18" id="KW-0012">Acyltransferase</keyword>
<dbReference type="SUPFAM" id="SSF51161">
    <property type="entry name" value="Trimeric LpxA-like enzymes"/>
    <property type="match status" value="1"/>
</dbReference>
<dbReference type="GO" id="GO:0016020">
    <property type="term" value="C:membrane"/>
    <property type="evidence" value="ECO:0007669"/>
    <property type="project" value="GOC"/>
</dbReference>
<dbReference type="InterPro" id="IPR029044">
    <property type="entry name" value="Nucleotide-diphossugar_trans"/>
</dbReference>
<comment type="caution">
    <text evidence="21">The sequence shown here is derived from an EMBL/GenBank/DDBJ whole genome shotgun (WGS) entry which is preliminary data.</text>
</comment>
<feature type="active site" description="Proton acceptor" evidence="18">
    <location>
        <position position="377"/>
    </location>
</feature>
<reference evidence="21 22" key="1">
    <citation type="submission" date="2018-11" db="EMBL/GenBank/DDBJ databases">
        <title>Draft genome sequence of Gordonia sp. RS15-1S isolated from rice stems.</title>
        <authorList>
            <person name="Muangham S."/>
        </authorList>
    </citation>
    <scope>NUCLEOTIDE SEQUENCE [LARGE SCALE GENOMIC DNA]</scope>
    <source>
        <strain evidence="21 22">RS15-1S</strain>
    </source>
</reference>
<feature type="region of interest" description="Linker" evidence="18">
    <location>
        <begin position="245"/>
        <end position="265"/>
    </location>
</feature>
<evidence type="ECO:0000313" key="22">
    <source>
        <dbReference type="Proteomes" id="UP000267536"/>
    </source>
</evidence>
<keyword evidence="9 18" id="KW-0460">Magnesium</keyword>
<keyword evidence="11 18" id="KW-0573">Peptidoglycan synthesis</keyword>
<feature type="binding site" evidence="18">
    <location>
        <position position="437"/>
    </location>
    <ligand>
        <name>acetyl-CoA</name>
        <dbReference type="ChEBI" id="CHEBI:57288"/>
    </ligand>
</feature>
<evidence type="ECO:0000259" key="20">
    <source>
        <dbReference type="Pfam" id="PF12804"/>
    </source>
</evidence>
<feature type="domain" description="MobA-like NTP transferase" evidence="20">
    <location>
        <begin position="11"/>
        <end position="155"/>
    </location>
</feature>
<protein>
    <recommendedName>
        <fullName evidence="18">Bifunctional protein GlmU</fullName>
    </recommendedName>
    <domain>
        <recommendedName>
            <fullName evidence="18">UDP-N-acetylglucosamine pyrophosphorylase</fullName>
            <ecNumber evidence="18">2.7.7.23</ecNumber>
        </recommendedName>
        <alternativeName>
            <fullName evidence="18">N-acetylglucosamine-1-phosphate uridyltransferase</fullName>
        </alternativeName>
    </domain>
    <domain>
        <recommendedName>
            <fullName evidence="18">Glucosamine-1-phosphate N-acetyltransferase</fullName>
            <ecNumber evidence="18">2.3.1.157</ecNumber>
        </recommendedName>
    </domain>
</protein>
<gene>
    <name evidence="18 21" type="primary">glmU</name>
    <name evidence="21" type="ORF">EF294_04170</name>
</gene>
<evidence type="ECO:0000256" key="2">
    <source>
        <dbReference type="ARBA" id="ARBA00007707"/>
    </source>
</evidence>
<evidence type="ECO:0000256" key="14">
    <source>
        <dbReference type="ARBA" id="ARBA00023316"/>
    </source>
</evidence>
<feature type="binding site" evidence="18">
    <location>
        <position position="242"/>
    </location>
    <ligand>
        <name>Mg(2+)</name>
        <dbReference type="ChEBI" id="CHEBI:18420"/>
    </ligand>
</feature>
<feature type="binding site" evidence="18">
    <location>
        <position position="28"/>
    </location>
    <ligand>
        <name>UDP-N-acetyl-alpha-D-glucosamine</name>
        <dbReference type="ChEBI" id="CHEBI:57705"/>
    </ligand>
</feature>
<evidence type="ECO:0000256" key="11">
    <source>
        <dbReference type="ARBA" id="ARBA00022984"/>
    </source>
</evidence>
<feature type="binding site" evidence="18">
    <location>
        <begin position="90"/>
        <end position="91"/>
    </location>
    <ligand>
        <name>UDP-N-acetyl-alpha-D-glucosamine</name>
        <dbReference type="ChEBI" id="CHEBI:57705"/>
    </ligand>
</feature>
<keyword evidence="6 18" id="KW-0548">Nucleotidyltransferase</keyword>
<feature type="binding site" evidence="18">
    <location>
        <position position="169"/>
    </location>
    <ligand>
        <name>UDP-N-acetyl-alpha-D-glucosamine</name>
        <dbReference type="ChEBI" id="CHEBI:57705"/>
    </ligand>
</feature>
<evidence type="ECO:0000256" key="16">
    <source>
        <dbReference type="ARBA" id="ARBA00048493"/>
    </source>
</evidence>
<feature type="binding site" evidence="18">
    <location>
        <position position="242"/>
    </location>
    <ligand>
        <name>UDP-N-acetyl-alpha-D-glucosamine</name>
        <dbReference type="ChEBI" id="CHEBI:57705"/>
    </ligand>
</feature>
<dbReference type="GO" id="GO:0071555">
    <property type="term" value="P:cell wall organization"/>
    <property type="evidence" value="ECO:0007669"/>
    <property type="project" value="UniProtKB-KW"/>
</dbReference>
<evidence type="ECO:0000256" key="8">
    <source>
        <dbReference type="ARBA" id="ARBA00022737"/>
    </source>
</evidence>
<dbReference type="InterPro" id="IPR038009">
    <property type="entry name" value="GlmU_C_LbH"/>
</dbReference>
<comment type="caution">
    <text evidence="18">Lacks conserved residue(s) required for the propagation of feature annotation.</text>
</comment>
<sequence>MTQTSPTTTAVIVLAAGAGTRMRSKTPKILHTLAGRSLLGHALHAAVDLGAARVIAVVGHERERVTAAVESTSQSLGVPVSVAVQDQPLGTGDAARAGLQALPDDFTGTVVVTAADVPLLDGPTLRALVEAHSADGGAAVTVTGFHAGDPTGYGRIVRGDDGGVHAIVEHKDATPEQLAITEVNAGVYAFDATALRAALGGLSTHNAQGEYYLTDVVGIAREAGKSVHGFTVDDPMLVAGCNDRAQLAALAAELNRRIVRRHQLAGVSVVDPATTWIDLDVTIAEDVRIEPGTHLHGATTIGEDAVIGPDCTLTDVTVGRGAQVIRTHGRSAAIGDNALVGPFAYLRPGTVLGVGGKIGTFVETKNAVIGAGSKIPHLTYVGDARIGDDSNIGASSVFVNYDGVNKHHTVIGSNCRTGSDNMFVAPVQIGDGAYTGAGTVVRDDVPPGALAVSAGAQRNIEDWVVRKRPDTAAAQAARAAVETPSAPTIDETTTGEGMRP</sequence>
<dbReference type="GO" id="GO:0006048">
    <property type="term" value="P:UDP-N-acetylglucosamine biosynthetic process"/>
    <property type="evidence" value="ECO:0007669"/>
    <property type="project" value="UniProtKB-UniPathway"/>
</dbReference>
<feature type="compositionally biased region" description="Polar residues" evidence="19">
    <location>
        <begin position="490"/>
        <end position="500"/>
    </location>
</feature>
<evidence type="ECO:0000256" key="17">
    <source>
        <dbReference type="ARBA" id="ARBA00049628"/>
    </source>
</evidence>
<dbReference type="GO" id="GO:0009252">
    <property type="term" value="P:peptidoglycan biosynthetic process"/>
    <property type="evidence" value="ECO:0007669"/>
    <property type="project" value="UniProtKB-UniRule"/>
</dbReference>
<evidence type="ECO:0000256" key="4">
    <source>
        <dbReference type="ARBA" id="ARBA00022490"/>
    </source>
</evidence>
<evidence type="ECO:0000256" key="5">
    <source>
        <dbReference type="ARBA" id="ARBA00022679"/>
    </source>
</evidence>
<feature type="region of interest" description="N-acetyltransferase" evidence="18">
    <location>
        <begin position="266"/>
        <end position="500"/>
    </location>
</feature>
<comment type="subunit">
    <text evidence="18">Homotrimer.</text>
</comment>
<keyword evidence="12 18" id="KW-0511">Multifunctional enzyme</keyword>
<dbReference type="AlphaFoldDB" id="A0A3N4GYY4"/>
<evidence type="ECO:0000256" key="15">
    <source>
        <dbReference type="ARBA" id="ARBA00048247"/>
    </source>
</evidence>
<dbReference type="PANTHER" id="PTHR43584:SF3">
    <property type="entry name" value="BIFUNCTIONAL PROTEIN GLMU"/>
    <property type="match status" value="1"/>
</dbReference>
<dbReference type="InterPro" id="IPR025877">
    <property type="entry name" value="MobA-like_NTP_Trfase"/>
</dbReference>
<dbReference type="GO" id="GO:0000287">
    <property type="term" value="F:magnesium ion binding"/>
    <property type="evidence" value="ECO:0007669"/>
    <property type="project" value="UniProtKB-UniRule"/>
</dbReference>
<keyword evidence="5 18" id="KW-0808">Transferase</keyword>
<dbReference type="CDD" id="cd03353">
    <property type="entry name" value="LbH_GlmU_C"/>
    <property type="match status" value="1"/>
</dbReference>
<comment type="function">
    <text evidence="17 18">Catalyzes the last two sequential reactions in the de novo biosynthetic pathway for UDP-N-acetylglucosamine (UDP-GlcNAc). The C-terminal domain catalyzes the transfer of acetyl group from acetyl coenzyme A to glucosamine-1-phosphate (GlcN-1-P) to produce N-acetylglucosamine-1-phosphate (GlcNAc-1-P), which is converted into UDP-GlcNAc by the transfer of uridine 5-monophosphate (from uridine 5-triphosphate), a reaction catalyzed by the N-terminal domain.</text>
</comment>
<keyword evidence="8 18" id="KW-0677">Repeat</keyword>
<comment type="pathway">
    <text evidence="18">Nucleotide-sugar biosynthesis; UDP-N-acetyl-alpha-D-glucosamine biosynthesis; N-acetyl-alpha-D-glucosamine 1-phosphate from alpha-D-glucosamine 6-phosphate (route II): step 2/2.</text>
</comment>
<evidence type="ECO:0000256" key="9">
    <source>
        <dbReference type="ARBA" id="ARBA00022842"/>
    </source>
</evidence>
<name>A0A3N4GYY4_9ACTN</name>
<keyword evidence="14 18" id="KW-0961">Cell wall biogenesis/degradation</keyword>
<evidence type="ECO:0000256" key="10">
    <source>
        <dbReference type="ARBA" id="ARBA00022960"/>
    </source>
</evidence>
<comment type="subcellular location">
    <subcellularLocation>
        <location evidence="1 18">Cytoplasm</location>
    </subcellularLocation>
</comment>
<comment type="similarity">
    <text evidence="2 18">In the C-terminal section; belongs to the transferase hexapeptide repeat family.</text>
</comment>
<dbReference type="GO" id="GO:0005737">
    <property type="term" value="C:cytoplasm"/>
    <property type="evidence" value="ECO:0007669"/>
    <property type="project" value="UniProtKB-SubCell"/>
</dbReference>
<dbReference type="GO" id="GO:0019134">
    <property type="term" value="F:glucosamine-1-phosphate N-acetyltransferase activity"/>
    <property type="evidence" value="ECO:0007669"/>
    <property type="project" value="UniProtKB-UniRule"/>
</dbReference>
<dbReference type="NCBIfam" id="TIGR01173">
    <property type="entry name" value="glmU"/>
    <property type="match status" value="1"/>
</dbReference>
<evidence type="ECO:0000256" key="1">
    <source>
        <dbReference type="ARBA" id="ARBA00004496"/>
    </source>
</evidence>
<comment type="similarity">
    <text evidence="3 18">In the N-terminal section; belongs to the N-acetylglucosamine-1-phosphate uridyltransferase family.</text>
</comment>
<feature type="binding site" evidence="18">
    <location>
        <position position="154"/>
    </location>
    <ligand>
        <name>UDP-N-acetyl-alpha-D-glucosamine</name>
        <dbReference type="ChEBI" id="CHEBI:57705"/>
    </ligand>
</feature>
<feature type="binding site" evidence="18">
    <location>
        <position position="184"/>
    </location>
    <ligand>
        <name>UDP-N-acetyl-alpha-D-glucosamine</name>
        <dbReference type="ChEBI" id="CHEBI:57705"/>
    </ligand>
</feature>
<evidence type="ECO:0000256" key="12">
    <source>
        <dbReference type="ARBA" id="ARBA00023268"/>
    </source>
</evidence>
<evidence type="ECO:0000256" key="13">
    <source>
        <dbReference type="ARBA" id="ARBA00023315"/>
    </source>
</evidence>
<comment type="cofactor">
    <cofactor evidence="18">
        <name>Mg(2+)</name>
        <dbReference type="ChEBI" id="CHEBI:18420"/>
    </cofactor>
    <text evidence="18">Binds 1 Mg(2+) ion per subunit.</text>
</comment>
<dbReference type="PANTHER" id="PTHR43584">
    <property type="entry name" value="NUCLEOTIDYL TRANSFERASE"/>
    <property type="match status" value="1"/>
</dbReference>
<evidence type="ECO:0000256" key="18">
    <source>
        <dbReference type="HAMAP-Rule" id="MF_01631"/>
    </source>
</evidence>
<feature type="binding site" evidence="18">
    <location>
        <position position="347"/>
    </location>
    <ligand>
        <name>UDP-N-acetyl-alpha-D-glucosamine</name>
        <dbReference type="ChEBI" id="CHEBI:57705"/>
    </ligand>
</feature>
<feature type="binding site" evidence="18">
    <location>
        <position position="380"/>
    </location>
    <ligand>
        <name>UDP-N-acetyl-alpha-D-glucosamine</name>
        <dbReference type="ChEBI" id="CHEBI:57705"/>
    </ligand>
</feature>
<feature type="binding site" evidence="18">
    <location>
        <position position="85"/>
    </location>
    <ligand>
        <name>UDP-N-acetyl-alpha-D-glucosamine</name>
        <dbReference type="ChEBI" id="CHEBI:57705"/>
    </ligand>
</feature>
<feature type="region of interest" description="Disordered" evidence="19">
    <location>
        <begin position="475"/>
        <end position="500"/>
    </location>
</feature>
<dbReference type="NCBIfam" id="NF010932">
    <property type="entry name" value="PRK14352.1"/>
    <property type="match status" value="1"/>
</dbReference>
<dbReference type="Gene3D" id="3.90.550.10">
    <property type="entry name" value="Spore Coat Polysaccharide Biosynthesis Protein SpsA, Chain A"/>
    <property type="match status" value="1"/>
</dbReference>
<feature type="binding site" evidence="18">
    <location>
        <begin position="400"/>
        <end position="401"/>
    </location>
    <ligand>
        <name>acetyl-CoA</name>
        <dbReference type="ChEBI" id="CHEBI:57288"/>
    </ligand>
</feature>
<feature type="region of interest" description="Pyrophosphorylase" evidence="18">
    <location>
        <begin position="1"/>
        <end position="244"/>
    </location>
</feature>
<evidence type="ECO:0000256" key="19">
    <source>
        <dbReference type="SAM" id="MobiDB-lite"/>
    </source>
</evidence>
<dbReference type="GO" id="GO:0008360">
    <property type="term" value="P:regulation of cell shape"/>
    <property type="evidence" value="ECO:0007669"/>
    <property type="project" value="UniProtKB-KW"/>
</dbReference>
<evidence type="ECO:0000256" key="3">
    <source>
        <dbReference type="ARBA" id="ARBA00007947"/>
    </source>
</evidence>
<dbReference type="CDD" id="cd02540">
    <property type="entry name" value="GT2_GlmU_N_bac"/>
    <property type="match status" value="1"/>
</dbReference>
<organism evidence="21 22">
    <name type="scientific">Gordonia oryzae</name>
    <dbReference type="NCBI Taxonomy" id="2487349"/>
    <lineage>
        <taxon>Bacteria</taxon>
        <taxon>Bacillati</taxon>
        <taxon>Actinomycetota</taxon>
        <taxon>Actinomycetes</taxon>
        <taxon>Mycobacteriales</taxon>
        <taxon>Gordoniaceae</taxon>
        <taxon>Gordonia</taxon>
    </lineage>
</organism>
<proteinExistence type="inferred from homology"/>
<comment type="pathway">
    <text evidence="18">Bacterial outer membrane biogenesis; LPS lipid A biosynthesis.</text>
</comment>
<feature type="binding site" evidence="18">
    <location>
        <position position="394"/>
    </location>
    <ligand>
        <name>acetyl-CoA</name>
        <dbReference type="ChEBI" id="CHEBI:57288"/>
    </ligand>
</feature>
<dbReference type="RefSeq" id="WP_123925865.1">
    <property type="nucleotide sequence ID" value="NZ_JBPSDP010000012.1"/>
</dbReference>
<dbReference type="InterPro" id="IPR050065">
    <property type="entry name" value="GlmU-like"/>
</dbReference>
<dbReference type="UniPathway" id="UPA00973"/>
<dbReference type="InterPro" id="IPR005882">
    <property type="entry name" value="Bifunctional_GlmU"/>
</dbReference>
<dbReference type="EC" id="2.7.7.23" evidence="18"/>
<feature type="binding site" evidence="18">
    <location>
        <position position="365"/>
    </location>
    <ligand>
        <name>UDP-N-acetyl-alpha-D-glucosamine</name>
        <dbReference type="ChEBI" id="CHEBI:57705"/>
    </ligand>
</feature>
<dbReference type="Proteomes" id="UP000267536">
    <property type="component" value="Unassembled WGS sequence"/>
</dbReference>
<evidence type="ECO:0000313" key="21">
    <source>
        <dbReference type="EMBL" id="RPA65926.1"/>
    </source>
</evidence>
<dbReference type="InterPro" id="IPR001451">
    <property type="entry name" value="Hexapep"/>
</dbReference>
<comment type="catalytic activity">
    <reaction evidence="15 18">
        <text>alpha-D-glucosamine 1-phosphate + acetyl-CoA = N-acetyl-alpha-D-glucosamine 1-phosphate + CoA + H(+)</text>
        <dbReference type="Rhea" id="RHEA:13725"/>
        <dbReference type="ChEBI" id="CHEBI:15378"/>
        <dbReference type="ChEBI" id="CHEBI:57287"/>
        <dbReference type="ChEBI" id="CHEBI:57288"/>
        <dbReference type="ChEBI" id="CHEBI:57776"/>
        <dbReference type="ChEBI" id="CHEBI:58516"/>
        <dbReference type="EC" id="2.3.1.157"/>
    </reaction>
</comment>